<protein>
    <submittedName>
        <fullName evidence="2">Uncharacterized protein</fullName>
    </submittedName>
</protein>
<reference evidence="2" key="1">
    <citation type="submission" date="2023-10" db="EMBL/GenBank/DDBJ databases">
        <title>Genome assemblies of two species of porcelain crab, Petrolisthes cinctipes and Petrolisthes manimaculis (Anomura: Porcellanidae).</title>
        <authorList>
            <person name="Angst P."/>
        </authorList>
    </citation>
    <scope>NUCLEOTIDE SEQUENCE</scope>
    <source>
        <strain evidence="2">PB745_01</strain>
        <tissue evidence="2">Gill</tissue>
    </source>
</reference>
<sequence>MGKTRKSDTKEEEEGKDKKETRWKRKKEKTRKRGTVIEGKRKTHKKKERIKKEKTRKSATREEVQYRARLQQPLMHSQPTNPTRGTSLLPTPRERPHPPRATQCGNVASPMHV</sequence>
<feature type="compositionally biased region" description="Basic and acidic residues" evidence="1">
    <location>
        <begin position="1"/>
        <end position="20"/>
    </location>
</feature>
<organism evidence="2 3">
    <name type="scientific">Petrolisthes cinctipes</name>
    <name type="common">Flat porcelain crab</name>
    <dbReference type="NCBI Taxonomy" id="88211"/>
    <lineage>
        <taxon>Eukaryota</taxon>
        <taxon>Metazoa</taxon>
        <taxon>Ecdysozoa</taxon>
        <taxon>Arthropoda</taxon>
        <taxon>Crustacea</taxon>
        <taxon>Multicrustacea</taxon>
        <taxon>Malacostraca</taxon>
        <taxon>Eumalacostraca</taxon>
        <taxon>Eucarida</taxon>
        <taxon>Decapoda</taxon>
        <taxon>Pleocyemata</taxon>
        <taxon>Anomura</taxon>
        <taxon>Galatheoidea</taxon>
        <taxon>Porcellanidae</taxon>
        <taxon>Petrolisthes</taxon>
    </lineage>
</organism>
<keyword evidence="3" id="KW-1185">Reference proteome</keyword>
<gene>
    <name evidence="2" type="ORF">Pcinc_034451</name>
</gene>
<evidence type="ECO:0000313" key="2">
    <source>
        <dbReference type="EMBL" id="KAK3859436.1"/>
    </source>
</evidence>
<evidence type="ECO:0000256" key="1">
    <source>
        <dbReference type="SAM" id="MobiDB-lite"/>
    </source>
</evidence>
<accession>A0AAE1EQ86</accession>
<dbReference type="EMBL" id="JAWQEG010005027">
    <property type="protein sequence ID" value="KAK3859436.1"/>
    <property type="molecule type" value="Genomic_DNA"/>
</dbReference>
<feature type="region of interest" description="Disordered" evidence="1">
    <location>
        <begin position="1"/>
        <end position="113"/>
    </location>
</feature>
<feature type="compositionally biased region" description="Polar residues" evidence="1">
    <location>
        <begin position="74"/>
        <end position="89"/>
    </location>
</feature>
<proteinExistence type="predicted"/>
<dbReference type="AlphaFoldDB" id="A0AAE1EQ86"/>
<comment type="caution">
    <text evidence="2">The sequence shown here is derived from an EMBL/GenBank/DDBJ whole genome shotgun (WGS) entry which is preliminary data.</text>
</comment>
<dbReference type="Proteomes" id="UP001286313">
    <property type="component" value="Unassembled WGS sequence"/>
</dbReference>
<feature type="compositionally biased region" description="Basic residues" evidence="1">
    <location>
        <begin position="21"/>
        <end position="34"/>
    </location>
</feature>
<name>A0AAE1EQ86_PETCI</name>
<feature type="compositionally biased region" description="Basic residues" evidence="1">
    <location>
        <begin position="41"/>
        <end position="58"/>
    </location>
</feature>
<evidence type="ECO:0000313" key="3">
    <source>
        <dbReference type="Proteomes" id="UP001286313"/>
    </source>
</evidence>